<name>A0A8H9YAZ9_9CORY</name>
<feature type="region of interest" description="Disordered" evidence="1">
    <location>
        <begin position="95"/>
        <end position="129"/>
    </location>
</feature>
<reference evidence="3" key="1">
    <citation type="submission" date="2020-08" db="EMBL/GenBank/DDBJ databases">
        <title>Sequencing the genomes of 1000 actinobacteria strains.</title>
        <authorList>
            <person name="Klenk H.-P."/>
        </authorList>
    </citation>
    <scope>NUCLEOTIDE SEQUENCE</scope>
    <source>
        <strain evidence="3">DSM 20582</strain>
    </source>
</reference>
<dbReference type="EMBL" id="JACHWT010000008">
    <property type="protein sequence ID" value="MBB3116721.1"/>
    <property type="molecule type" value="Genomic_DNA"/>
</dbReference>
<feature type="compositionally biased region" description="Low complexity" evidence="1">
    <location>
        <begin position="355"/>
        <end position="380"/>
    </location>
</feature>
<feature type="transmembrane region" description="Helical" evidence="2">
    <location>
        <begin position="65"/>
        <end position="89"/>
    </location>
</feature>
<organism evidence="3 4">
    <name type="scientific">Corynebacterium bovis DSM 20582 = CIP 54.80</name>
    <dbReference type="NCBI Taxonomy" id="927655"/>
    <lineage>
        <taxon>Bacteria</taxon>
        <taxon>Bacillati</taxon>
        <taxon>Actinomycetota</taxon>
        <taxon>Actinomycetes</taxon>
        <taxon>Mycobacteriales</taxon>
        <taxon>Corynebacteriaceae</taxon>
        <taxon>Corynebacterium</taxon>
    </lineage>
</organism>
<protein>
    <recommendedName>
        <fullName evidence="5">PE-PGRS family protein</fullName>
    </recommendedName>
</protein>
<dbReference type="RefSeq" id="WP_183273733.1">
    <property type="nucleotide sequence ID" value="NZ_CP047187.1"/>
</dbReference>
<keyword evidence="2" id="KW-1133">Transmembrane helix</keyword>
<keyword evidence="2" id="KW-0812">Transmembrane</keyword>
<feature type="compositionally biased region" description="Gly residues" evidence="1">
    <location>
        <begin position="324"/>
        <end position="354"/>
    </location>
</feature>
<sequence length="380" mass="36974">MTRHHLTGTLWMLSGLAVLAGQLTAVIRWRGMYSMTDNLIGDLGASGCGLVRDAYGPRYICSPGAGWFTGLTATAGILLALGAVVLLTWPDGGGEGSGDGAGRDGSDGGDGGFGGNGAGRDGGGDGRGAVPVAGRGGGLRRRAVVAVPLILAGCGMTVTGLAPSDAAPGLHDAATLWQGVWVWLAMIGGLTATRAARRDGGHGVLHGGYAPLTCLLLGVSVAGGLGFLALGTRGMPGMFERAWLDLGTVWIIVVGLAAVTLGGAGEREEIRRARIARDQVLRAERDPLVREAAARVEGGAPGTGTVTGAGTGAVTGAGTGAVTGADGGGGLPGGGRAPGNGTGTGADGGGGLPGGVRAPGNGTGTDAGMDAGTDAEGWGR</sequence>
<feature type="transmembrane region" description="Helical" evidence="2">
    <location>
        <begin position="174"/>
        <end position="196"/>
    </location>
</feature>
<evidence type="ECO:0000313" key="4">
    <source>
        <dbReference type="Proteomes" id="UP000612712"/>
    </source>
</evidence>
<evidence type="ECO:0000313" key="3">
    <source>
        <dbReference type="EMBL" id="MBB3116721.1"/>
    </source>
</evidence>
<evidence type="ECO:0000256" key="2">
    <source>
        <dbReference type="SAM" id="Phobius"/>
    </source>
</evidence>
<comment type="caution">
    <text evidence="3">The sequence shown here is derived from an EMBL/GenBank/DDBJ whole genome shotgun (WGS) entry which is preliminary data.</text>
</comment>
<feature type="region of interest" description="Disordered" evidence="1">
    <location>
        <begin position="324"/>
        <end position="380"/>
    </location>
</feature>
<feature type="transmembrane region" description="Helical" evidence="2">
    <location>
        <begin position="143"/>
        <end position="162"/>
    </location>
</feature>
<feature type="transmembrane region" description="Helical" evidence="2">
    <location>
        <begin position="208"/>
        <end position="230"/>
    </location>
</feature>
<gene>
    <name evidence="3" type="ORF">FHU32_001967</name>
</gene>
<feature type="transmembrane region" description="Helical" evidence="2">
    <location>
        <begin position="242"/>
        <end position="264"/>
    </location>
</feature>
<feature type="compositionally biased region" description="Gly residues" evidence="1">
    <location>
        <begin position="108"/>
        <end position="127"/>
    </location>
</feature>
<evidence type="ECO:0008006" key="5">
    <source>
        <dbReference type="Google" id="ProtNLM"/>
    </source>
</evidence>
<dbReference type="AlphaFoldDB" id="A0A8H9YAZ9"/>
<accession>A0A8H9YAZ9</accession>
<evidence type="ECO:0000256" key="1">
    <source>
        <dbReference type="SAM" id="MobiDB-lite"/>
    </source>
</evidence>
<dbReference type="Proteomes" id="UP000612712">
    <property type="component" value="Unassembled WGS sequence"/>
</dbReference>
<keyword evidence="2" id="KW-0472">Membrane</keyword>
<proteinExistence type="predicted"/>